<keyword evidence="1" id="KW-1133">Transmembrane helix</keyword>
<reference evidence="3 4" key="1">
    <citation type="journal article" date="2020" name="Nature">
        <title>Six reference-quality genomes reveal evolution of bat adaptations.</title>
        <authorList>
            <person name="Jebb D."/>
            <person name="Huang Z."/>
            <person name="Pippel M."/>
            <person name="Hughes G.M."/>
            <person name="Lavrichenko K."/>
            <person name="Devanna P."/>
            <person name="Winkler S."/>
            <person name="Jermiin L.S."/>
            <person name="Skirmuntt E.C."/>
            <person name="Katzourakis A."/>
            <person name="Burkitt-Gray L."/>
            <person name="Ray D.A."/>
            <person name="Sullivan K.A.M."/>
            <person name="Roscito J.G."/>
            <person name="Kirilenko B.M."/>
            <person name="Davalos L.M."/>
            <person name="Corthals A.P."/>
            <person name="Power M.L."/>
            <person name="Jones G."/>
            <person name="Ransome R.D."/>
            <person name="Dechmann D.K.N."/>
            <person name="Locatelli A.G."/>
            <person name="Puechmaille S.J."/>
            <person name="Fedrigo O."/>
            <person name="Jarvis E.D."/>
            <person name="Hiller M."/>
            <person name="Vernes S.C."/>
            <person name="Myers E.W."/>
            <person name="Teeling E.C."/>
        </authorList>
    </citation>
    <scope>NUCLEOTIDE SEQUENCE [LARGE SCALE GENOMIC DNA]</scope>
    <source>
        <strain evidence="3">MMolMol1</strain>
        <tissue evidence="3">Muscle</tissue>
    </source>
</reference>
<gene>
    <name evidence="3" type="ORF">HJG59_009969</name>
</gene>
<evidence type="ECO:0000313" key="3">
    <source>
        <dbReference type="EMBL" id="KAF6407345.1"/>
    </source>
</evidence>
<feature type="chain" id="PRO_5029458001" evidence="2">
    <location>
        <begin position="23"/>
        <end position="129"/>
    </location>
</feature>
<dbReference type="EMBL" id="JACASF010000021">
    <property type="protein sequence ID" value="KAF6407345.1"/>
    <property type="molecule type" value="Genomic_DNA"/>
</dbReference>
<dbReference type="Proteomes" id="UP000550707">
    <property type="component" value="Unassembled WGS sequence"/>
</dbReference>
<accession>A0A7J8C8X6</accession>
<feature type="signal peptide" evidence="2">
    <location>
        <begin position="1"/>
        <end position="22"/>
    </location>
</feature>
<keyword evidence="4" id="KW-1185">Reference proteome</keyword>
<protein>
    <submittedName>
        <fullName evidence="3">Uncharacterized protein</fullName>
    </submittedName>
</protein>
<keyword evidence="2" id="KW-0732">Signal</keyword>
<keyword evidence="1" id="KW-0472">Membrane</keyword>
<evidence type="ECO:0000256" key="1">
    <source>
        <dbReference type="SAM" id="Phobius"/>
    </source>
</evidence>
<dbReference type="AlphaFoldDB" id="A0A7J8C8X6"/>
<proteinExistence type="predicted"/>
<evidence type="ECO:0000313" key="4">
    <source>
        <dbReference type="Proteomes" id="UP000550707"/>
    </source>
</evidence>
<feature type="transmembrane region" description="Helical" evidence="1">
    <location>
        <begin position="56"/>
        <end position="76"/>
    </location>
</feature>
<evidence type="ECO:0000256" key="2">
    <source>
        <dbReference type="SAM" id="SignalP"/>
    </source>
</evidence>
<dbReference type="InParanoid" id="A0A7J8C8X6"/>
<name>A0A7J8C8X6_MOLMO</name>
<organism evidence="3 4">
    <name type="scientific">Molossus molossus</name>
    <name type="common">Pallas' mastiff bat</name>
    <name type="synonym">Vespertilio molossus</name>
    <dbReference type="NCBI Taxonomy" id="27622"/>
    <lineage>
        <taxon>Eukaryota</taxon>
        <taxon>Metazoa</taxon>
        <taxon>Chordata</taxon>
        <taxon>Craniata</taxon>
        <taxon>Vertebrata</taxon>
        <taxon>Euteleostomi</taxon>
        <taxon>Mammalia</taxon>
        <taxon>Eutheria</taxon>
        <taxon>Laurasiatheria</taxon>
        <taxon>Chiroptera</taxon>
        <taxon>Yangochiroptera</taxon>
        <taxon>Molossidae</taxon>
        <taxon>Molossus</taxon>
    </lineage>
</organism>
<comment type="caution">
    <text evidence="3">The sequence shown here is derived from an EMBL/GenBank/DDBJ whole genome shotgun (WGS) entry which is preliminary data.</text>
</comment>
<sequence>MCQHPPVARLVFGFSFLSSADAHTCPTASFLTDVLGWGPGPGRNSTKNALGRQDSWLAQGLFVLCCFFLCFFFSFMNSTEKQGPFLDRYYFKHSILDEHIVRLYCIVEMQAERTGPGNELAHPLELTSS</sequence>
<keyword evidence="1" id="KW-0812">Transmembrane</keyword>